<accession>A0AAW6LUX0</accession>
<evidence type="ECO:0008006" key="3">
    <source>
        <dbReference type="Google" id="ProtNLM"/>
    </source>
</evidence>
<organism evidence="1 2">
    <name type="scientific">Rhodococcus qingshengii</name>
    <dbReference type="NCBI Taxonomy" id="334542"/>
    <lineage>
        <taxon>Bacteria</taxon>
        <taxon>Bacillati</taxon>
        <taxon>Actinomycetota</taxon>
        <taxon>Actinomycetes</taxon>
        <taxon>Mycobacteriales</taxon>
        <taxon>Nocardiaceae</taxon>
        <taxon>Rhodococcus</taxon>
        <taxon>Rhodococcus erythropolis group</taxon>
    </lineage>
</organism>
<dbReference type="Proteomes" id="UP001217325">
    <property type="component" value="Unassembled WGS sequence"/>
</dbReference>
<protein>
    <recommendedName>
        <fullName evidence="3">HEAT repeat domain-containing protein</fullName>
    </recommendedName>
</protein>
<proteinExistence type="predicted"/>
<dbReference type="AlphaFoldDB" id="A0AAW6LUX0"/>
<comment type="caution">
    <text evidence="1">The sequence shown here is derived from an EMBL/GenBank/DDBJ whole genome shotgun (WGS) entry which is preliminary data.</text>
</comment>
<gene>
    <name evidence="1" type="ORF">PXH69_32480</name>
</gene>
<dbReference type="EMBL" id="JARDXE010000031">
    <property type="protein sequence ID" value="MDE8649693.1"/>
    <property type="molecule type" value="Genomic_DNA"/>
</dbReference>
<reference evidence="1" key="1">
    <citation type="submission" date="2023-02" db="EMBL/GenBank/DDBJ databases">
        <title>A novel hydrolase synthesized by Rhodococcus erythropolis HQ is responsible for the detoxification of Zearalenone.</title>
        <authorList>
            <person name="Hu J."/>
            <person name="Xu J."/>
        </authorList>
    </citation>
    <scope>NUCLEOTIDE SEQUENCE</scope>
    <source>
        <strain evidence="1">HQ</strain>
    </source>
</reference>
<dbReference type="RefSeq" id="WP_275232984.1">
    <property type="nucleotide sequence ID" value="NZ_JARDXE010000031.1"/>
</dbReference>
<evidence type="ECO:0000313" key="2">
    <source>
        <dbReference type="Proteomes" id="UP001217325"/>
    </source>
</evidence>
<name>A0AAW6LUX0_RHOSG</name>
<evidence type="ECO:0000313" key="1">
    <source>
        <dbReference type="EMBL" id="MDE8649693.1"/>
    </source>
</evidence>
<sequence>MDDVAASREEAETALQQGNWAPVSAGLRWFRTNAEGERDFLLISEQLRHPDMGPMGIAAETLVLRFGIRGLSEVIKYLVTDDLELNAHDYLIGTLEDLYLEEDVPVRDMLVSMTTDDRYIELRPTIVEMLESPSMADDLQGALRTQ</sequence>